<dbReference type="AlphaFoldDB" id="A0A4Y7PMU2"/>
<feature type="compositionally biased region" description="Basic and acidic residues" evidence="1">
    <location>
        <begin position="28"/>
        <end position="39"/>
    </location>
</feature>
<evidence type="ECO:0000313" key="3">
    <source>
        <dbReference type="Proteomes" id="UP000294933"/>
    </source>
</evidence>
<dbReference type="VEuPathDB" id="FungiDB:BD410DRAFT_795486"/>
<proteinExistence type="predicted"/>
<name>A0A4Y7PMU2_9AGAM</name>
<gene>
    <name evidence="2" type="ORF">BD410DRAFT_795486</name>
</gene>
<evidence type="ECO:0000313" key="2">
    <source>
        <dbReference type="EMBL" id="TDL16366.1"/>
    </source>
</evidence>
<reference evidence="2 3" key="1">
    <citation type="submission" date="2018-06" db="EMBL/GenBank/DDBJ databases">
        <title>A transcriptomic atlas of mushroom development highlights an independent origin of complex multicellularity.</title>
        <authorList>
            <consortium name="DOE Joint Genome Institute"/>
            <person name="Krizsan K."/>
            <person name="Almasi E."/>
            <person name="Merenyi Z."/>
            <person name="Sahu N."/>
            <person name="Viragh M."/>
            <person name="Koszo T."/>
            <person name="Mondo S."/>
            <person name="Kiss B."/>
            <person name="Balint B."/>
            <person name="Kues U."/>
            <person name="Barry K."/>
            <person name="Hegedus J.C."/>
            <person name="Henrissat B."/>
            <person name="Johnson J."/>
            <person name="Lipzen A."/>
            <person name="Ohm R."/>
            <person name="Nagy I."/>
            <person name="Pangilinan J."/>
            <person name="Yan J."/>
            <person name="Xiong Y."/>
            <person name="Grigoriev I.V."/>
            <person name="Hibbett D.S."/>
            <person name="Nagy L.G."/>
        </authorList>
    </citation>
    <scope>NUCLEOTIDE SEQUENCE [LARGE SCALE GENOMIC DNA]</scope>
    <source>
        <strain evidence="2 3">SZMC22713</strain>
    </source>
</reference>
<organism evidence="2 3">
    <name type="scientific">Rickenella mellea</name>
    <dbReference type="NCBI Taxonomy" id="50990"/>
    <lineage>
        <taxon>Eukaryota</taxon>
        <taxon>Fungi</taxon>
        <taxon>Dikarya</taxon>
        <taxon>Basidiomycota</taxon>
        <taxon>Agaricomycotina</taxon>
        <taxon>Agaricomycetes</taxon>
        <taxon>Hymenochaetales</taxon>
        <taxon>Rickenellaceae</taxon>
        <taxon>Rickenella</taxon>
    </lineage>
</organism>
<protein>
    <submittedName>
        <fullName evidence="2">Uncharacterized protein</fullName>
    </submittedName>
</protein>
<feature type="compositionally biased region" description="Basic and acidic residues" evidence="1">
    <location>
        <begin position="1"/>
        <end position="12"/>
    </location>
</feature>
<dbReference type="EMBL" id="ML170245">
    <property type="protein sequence ID" value="TDL16366.1"/>
    <property type="molecule type" value="Genomic_DNA"/>
</dbReference>
<keyword evidence="3" id="KW-1185">Reference proteome</keyword>
<dbReference type="Proteomes" id="UP000294933">
    <property type="component" value="Unassembled WGS sequence"/>
</dbReference>
<evidence type="ECO:0000256" key="1">
    <source>
        <dbReference type="SAM" id="MobiDB-lite"/>
    </source>
</evidence>
<accession>A0A4Y7PMU2</accession>
<sequence>MHPLPRRMEVRKWIGSQRASSKAKHTRRPEADVPTDKPEPIPFAIVCPSSPSPATPQTGNSYKQLGRATPIGQESLMSNGTRREVDTRWWSIWRWAGECVRQ</sequence>
<feature type="region of interest" description="Disordered" evidence="1">
    <location>
        <begin position="1"/>
        <end position="80"/>
    </location>
</feature>